<dbReference type="SUPFAM" id="SSF53756">
    <property type="entry name" value="UDP-Glycosyltransferase/glycogen phosphorylase"/>
    <property type="match status" value="1"/>
</dbReference>
<sequence length="316" mass="35913">MKIFTWHIHGSYLFYLSQGPWDIYIPVNGRQEEGYYGRGTTFPFGANVHEIPIAEVRNADFDLILFQTEKNYLEDQHEVLSPEQKTLPKIFIEHDPPWQHPADERHPVEDPAVTVVHVTHFNALMWNNQGYPTRVIPHGVLVPDLPVIEKKNRGIVVINNLSARGRMLGADIFERVAAQVPLDLVGMGTENLGLGEVLHPQLPAFISGYRFFFNPIRYTSLGLSICEAMMCGLPIVGLATTELATTIESGYSGYIHTDVDYLIDRMKFLLEYPAQAEKMGDHAKQVAREKFSIERFASDWNSLFTEVIERSKIKSI</sequence>
<evidence type="ECO:0000313" key="1">
    <source>
        <dbReference type="EMBL" id="PST82801.1"/>
    </source>
</evidence>
<gene>
    <name evidence="1" type="ORF">C7T94_09160</name>
</gene>
<dbReference type="Proteomes" id="UP000240912">
    <property type="component" value="Unassembled WGS sequence"/>
</dbReference>
<dbReference type="EMBL" id="PYLS01000005">
    <property type="protein sequence ID" value="PST82801.1"/>
    <property type="molecule type" value="Genomic_DNA"/>
</dbReference>
<dbReference type="PANTHER" id="PTHR12526">
    <property type="entry name" value="GLYCOSYLTRANSFERASE"/>
    <property type="match status" value="1"/>
</dbReference>
<organism evidence="1 2">
    <name type="scientific">Pedobacter yulinensis</name>
    <dbReference type="NCBI Taxonomy" id="2126353"/>
    <lineage>
        <taxon>Bacteria</taxon>
        <taxon>Pseudomonadati</taxon>
        <taxon>Bacteroidota</taxon>
        <taxon>Sphingobacteriia</taxon>
        <taxon>Sphingobacteriales</taxon>
        <taxon>Sphingobacteriaceae</taxon>
        <taxon>Pedobacter</taxon>
    </lineage>
</organism>
<proteinExistence type="predicted"/>
<evidence type="ECO:0000313" key="2">
    <source>
        <dbReference type="Proteomes" id="UP000240912"/>
    </source>
</evidence>
<name>A0A2T3HK91_9SPHI</name>
<reference evidence="1 2" key="1">
    <citation type="submission" date="2018-03" db="EMBL/GenBank/DDBJ databases">
        <authorList>
            <person name="Keele B.F."/>
        </authorList>
    </citation>
    <scope>NUCLEOTIDE SEQUENCE [LARGE SCALE GENOMIC DNA]</scope>
    <source>
        <strain evidence="1 2">YL28-9</strain>
    </source>
</reference>
<dbReference type="Pfam" id="PF13692">
    <property type="entry name" value="Glyco_trans_1_4"/>
    <property type="match status" value="1"/>
</dbReference>
<keyword evidence="1" id="KW-0808">Transferase</keyword>
<accession>A0A2T3HK91</accession>
<dbReference type="Gene3D" id="3.40.50.2000">
    <property type="entry name" value="Glycogen Phosphorylase B"/>
    <property type="match status" value="1"/>
</dbReference>
<dbReference type="OrthoDB" id="9794513at2"/>
<comment type="caution">
    <text evidence="1">The sequence shown here is derived from an EMBL/GenBank/DDBJ whole genome shotgun (WGS) entry which is preliminary data.</text>
</comment>
<dbReference type="RefSeq" id="WP_107215062.1">
    <property type="nucleotide sequence ID" value="NZ_KZ686269.1"/>
</dbReference>
<dbReference type="CDD" id="cd03801">
    <property type="entry name" value="GT4_PimA-like"/>
    <property type="match status" value="1"/>
</dbReference>
<keyword evidence="2" id="KW-1185">Reference proteome</keyword>
<dbReference type="GO" id="GO:0016740">
    <property type="term" value="F:transferase activity"/>
    <property type="evidence" value="ECO:0007669"/>
    <property type="project" value="UniProtKB-KW"/>
</dbReference>
<dbReference type="AlphaFoldDB" id="A0A2T3HK91"/>
<protein>
    <submittedName>
        <fullName evidence="1">LPS biosynthesis transferase</fullName>
    </submittedName>
</protein>